<protein>
    <submittedName>
        <fullName evidence="7">Cyclopropane-fatty-acyl-phospholipid synthase</fullName>
    </submittedName>
</protein>
<proteinExistence type="inferred from homology"/>
<evidence type="ECO:0000256" key="1">
    <source>
        <dbReference type="ARBA" id="ARBA00010815"/>
    </source>
</evidence>
<dbReference type="InterPro" id="IPR029063">
    <property type="entry name" value="SAM-dependent_MTases_sf"/>
</dbReference>
<evidence type="ECO:0000256" key="2">
    <source>
        <dbReference type="ARBA" id="ARBA00022603"/>
    </source>
</evidence>
<dbReference type="InterPro" id="IPR003333">
    <property type="entry name" value="CMAS"/>
</dbReference>
<gene>
    <name evidence="7" type="ORF">DFR52_101920</name>
</gene>
<dbReference type="CDD" id="cd02440">
    <property type="entry name" value="AdoMet_MTases"/>
    <property type="match status" value="1"/>
</dbReference>
<dbReference type="PANTHER" id="PTHR43667:SF2">
    <property type="entry name" value="FATTY ACID C-METHYL TRANSFERASE"/>
    <property type="match status" value="1"/>
</dbReference>
<dbReference type="EMBL" id="QGTR01000001">
    <property type="protein sequence ID" value="PWW04226.1"/>
    <property type="molecule type" value="Genomic_DNA"/>
</dbReference>
<dbReference type="InterPro" id="IPR050723">
    <property type="entry name" value="CFA/CMAS"/>
</dbReference>
<dbReference type="RefSeq" id="WP_110030682.1">
    <property type="nucleotide sequence ID" value="NZ_QGTR01000001.1"/>
</dbReference>
<dbReference type="AlphaFoldDB" id="A0A317PVC4"/>
<keyword evidence="5" id="KW-0443">Lipid metabolism</keyword>
<evidence type="ECO:0000256" key="3">
    <source>
        <dbReference type="ARBA" id="ARBA00022679"/>
    </source>
</evidence>
<keyword evidence="3" id="KW-0808">Transferase</keyword>
<reference evidence="7 8" key="1">
    <citation type="submission" date="2018-05" db="EMBL/GenBank/DDBJ databases">
        <title>Genomic Encyclopedia of Type Strains, Phase IV (KMG-IV): sequencing the most valuable type-strain genomes for metagenomic binning, comparative biology and taxonomic classification.</title>
        <authorList>
            <person name="Goeker M."/>
        </authorList>
    </citation>
    <scope>NUCLEOTIDE SEQUENCE [LARGE SCALE GENOMIC DNA]</scope>
    <source>
        <strain evidence="7 8">DSM 16791</strain>
    </source>
</reference>
<evidence type="ECO:0000313" key="8">
    <source>
        <dbReference type="Proteomes" id="UP000246352"/>
    </source>
</evidence>
<dbReference type="Pfam" id="PF02353">
    <property type="entry name" value="CMAS"/>
    <property type="match status" value="1"/>
</dbReference>
<keyword evidence="8" id="KW-1185">Reference proteome</keyword>
<dbReference type="PIRSF" id="PIRSF003085">
    <property type="entry name" value="CMAS"/>
    <property type="match status" value="1"/>
</dbReference>
<evidence type="ECO:0000256" key="5">
    <source>
        <dbReference type="ARBA" id="ARBA00023098"/>
    </source>
</evidence>
<dbReference type="Proteomes" id="UP000246352">
    <property type="component" value="Unassembled WGS sequence"/>
</dbReference>
<comment type="similarity">
    <text evidence="1">Belongs to the CFA/CMAS family.</text>
</comment>
<keyword evidence="2" id="KW-0489">Methyltransferase</keyword>
<keyword evidence="4" id="KW-0949">S-adenosyl-L-methionine</keyword>
<evidence type="ECO:0000256" key="4">
    <source>
        <dbReference type="ARBA" id="ARBA00022691"/>
    </source>
</evidence>
<evidence type="ECO:0000256" key="6">
    <source>
        <dbReference type="PIRSR" id="PIRSR003085-1"/>
    </source>
</evidence>
<evidence type="ECO:0000313" key="7">
    <source>
        <dbReference type="EMBL" id="PWW04226.1"/>
    </source>
</evidence>
<accession>A0A317PVC4</accession>
<dbReference type="GO" id="GO:0032259">
    <property type="term" value="P:methylation"/>
    <property type="evidence" value="ECO:0007669"/>
    <property type="project" value="UniProtKB-KW"/>
</dbReference>
<dbReference type="OrthoDB" id="9782855at2"/>
<name>A0A317PVC4_9HYPH</name>
<dbReference type="SUPFAM" id="SSF53335">
    <property type="entry name" value="S-adenosyl-L-methionine-dependent methyltransferases"/>
    <property type="match status" value="1"/>
</dbReference>
<dbReference type="GO" id="GO:0008610">
    <property type="term" value="P:lipid biosynthetic process"/>
    <property type="evidence" value="ECO:0007669"/>
    <property type="project" value="InterPro"/>
</dbReference>
<sequence length="417" mass="46860">MTSFTSDPAIITSAERLSADNFSHYVRGLPAKARMALKGLLSLPQGRLVIRMPDGRSVRIDGLADGPEAVLILHNWNLAHRALTAGTIGVAESYMDGDWESPDVTGFLELFLINVEMGDHLAGGARGVLRIIEKMRHWFNTNTRRRARRNISAHYDLGNAFYKQWLDPTMTYSSALFSDGANDLASAQTAKYRALAEATGIKRGDRVLEIGCGWGGFAEYAASELGCHVTGLTISHEQLAFARERIEKAGLSDKVDLKFQDYRDETGKYDAVVSIEMFEAVGEKYWSTYFAKVRDCLKPGGRAGLQIITIKPEAYKTYRNNPDFIQRYVFPGGMLPAESHLVSLGRDAGLEMVGHRAFGPDYGRTLAEWRHRFWGAWDTIRPLGFDDRFRKLWEFYLYYCEAGFRSGHVNVRQVVFG</sequence>
<dbReference type="PANTHER" id="PTHR43667">
    <property type="entry name" value="CYCLOPROPANE-FATTY-ACYL-PHOSPHOLIPID SYNTHASE"/>
    <property type="match status" value="1"/>
</dbReference>
<comment type="caution">
    <text evidence="7">The sequence shown here is derived from an EMBL/GenBank/DDBJ whole genome shotgun (WGS) entry which is preliminary data.</text>
</comment>
<organism evidence="7 8">
    <name type="scientific">Hoeflea marina</name>
    <dbReference type="NCBI Taxonomy" id="274592"/>
    <lineage>
        <taxon>Bacteria</taxon>
        <taxon>Pseudomonadati</taxon>
        <taxon>Pseudomonadota</taxon>
        <taxon>Alphaproteobacteria</taxon>
        <taxon>Hyphomicrobiales</taxon>
        <taxon>Rhizobiaceae</taxon>
        <taxon>Hoeflea</taxon>
    </lineage>
</organism>
<dbReference type="Gene3D" id="3.40.50.150">
    <property type="entry name" value="Vaccinia Virus protein VP39"/>
    <property type="match status" value="1"/>
</dbReference>
<feature type="active site" evidence="6">
    <location>
        <position position="400"/>
    </location>
</feature>
<dbReference type="GO" id="GO:0008168">
    <property type="term" value="F:methyltransferase activity"/>
    <property type="evidence" value="ECO:0007669"/>
    <property type="project" value="UniProtKB-KW"/>
</dbReference>